<accession>A0A382HNW8</accession>
<organism evidence="1">
    <name type="scientific">marine metagenome</name>
    <dbReference type="NCBI Taxonomy" id="408172"/>
    <lineage>
        <taxon>unclassified sequences</taxon>
        <taxon>metagenomes</taxon>
        <taxon>ecological metagenomes</taxon>
    </lineage>
</organism>
<dbReference type="GO" id="GO:0019546">
    <property type="term" value="P:L-arginine deiminase pathway"/>
    <property type="evidence" value="ECO:0007669"/>
    <property type="project" value="TreeGrafter"/>
</dbReference>
<dbReference type="EMBL" id="UINC01062303">
    <property type="protein sequence ID" value="SVB88785.1"/>
    <property type="molecule type" value="Genomic_DNA"/>
</dbReference>
<reference evidence="1" key="1">
    <citation type="submission" date="2018-05" db="EMBL/GenBank/DDBJ databases">
        <authorList>
            <person name="Lanie J.A."/>
            <person name="Ng W.-L."/>
            <person name="Kazmierczak K.M."/>
            <person name="Andrzejewski T.M."/>
            <person name="Davidsen T.M."/>
            <person name="Wayne K.J."/>
            <person name="Tettelin H."/>
            <person name="Glass J.I."/>
            <person name="Rusch D."/>
            <person name="Podicherti R."/>
            <person name="Tsui H.-C.T."/>
            <person name="Winkler M.E."/>
        </authorList>
    </citation>
    <scope>NUCLEOTIDE SEQUENCE</scope>
</reference>
<name>A0A382HNW8_9ZZZZ</name>
<dbReference type="PANTHER" id="PTHR47271:SF2">
    <property type="entry name" value="ARGININE DEIMINASE"/>
    <property type="match status" value="1"/>
</dbReference>
<dbReference type="SUPFAM" id="SSF55909">
    <property type="entry name" value="Pentein"/>
    <property type="match status" value="1"/>
</dbReference>
<dbReference type="Gene3D" id="3.75.10.10">
    <property type="entry name" value="L-arginine/glycine Amidinotransferase, Chain A"/>
    <property type="match status" value="1"/>
</dbReference>
<protein>
    <recommendedName>
        <fullName evidence="2">Amidinotransferase</fullName>
    </recommendedName>
</protein>
<gene>
    <name evidence="1" type="ORF">METZ01_LOCUS241639</name>
</gene>
<evidence type="ECO:0008006" key="2">
    <source>
        <dbReference type="Google" id="ProtNLM"/>
    </source>
</evidence>
<dbReference type="PANTHER" id="PTHR47271">
    <property type="entry name" value="ARGININE DEIMINASE"/>
    <property type="match status" value="1"/>
</dbReference>
<dbReference type="GO" id="GO:0016990">
    <property type="term" value="F:arginine deiminase activity"/>
    <property type="evidence" value="ECO:0007669"/>
    <property type="project" value="TreeGrafter"/>
</dbReference>
<sequence>MNDIGCQNMVDTICRTLIKHPKDAYKDQVNVNHQSQQLNYFGVPDFEKALADYDKFSELLESFGTEVHYLPEDESTTLDSIYTHDPCIVTNGGVILCIMGKKERLPESTAMENYFQSIDVPILGRIEAPGTLEGGDVVWINERTVAIGVGYRSNAEGIRQFRELLGNLVDEVISVSLPHWTGPSDCLHLMSNVSPIDHDLYLVYSRLLSVSFRQYLIERQINLVEVPDEEYDSMGCNVLAVAPRKCIMIEGNPITQSRLVAEGVEVYTYDGSEISLKGAGGPTCLTRPFLRFAS</sequence>
<dbReference type="AlphaFoldDB" id="A0A382HNW8"/>
<evidence type="ECO:0000313" key="1">
    <source>
        <dbReference type="EMBL" id="SVB88785.1"/>
    </source>
</evidence>
<proteinExistence type="predicted"/>
<dbReference type="Pfam" id="PF02274">
    <property type="entry name" value="ADI"/>
    <property type="match status" value="1"/>
</dbReference>